<feature type="region of interest" description="Disordered" evidence="1">
    <location>
        <begin position="89"/>
        <end position="113"/>
    </location>
</feature>
<dbReference type="Gene3D" id="3.40.462.20">
    <property type="match status" value="1"/>
</dbReference>
<evidence type="ECO:0000256" key="1">
    <source>
        <dbReference type="SAM" id="MobiDB-lite"/>
    </source>
</evidence>
<gene>
    <name evidence="2" type="ORF">B296_00041259</name>
</gene>
<name>A0A426XZB7_ENSVE</name>
<accession>A0A426XZB7</accession>
<dbReference type="AlphaFoldDB" id="A0A426XZB7"/>
<proteinExistence type="predicted"/>
<organism evidence="2 3">
    <name type="scientific">Ensete ventricosum</name>
    <name type="common">Abyssinian banana</name>
    <name type="synonym">Musa ensete</name>
    <dbReference type="NCBI Taxonomy" id="4639"/>
    <lineage>
        <taxon>Eukaryota</taxon>
        <taxon>Viridiplantae</taxon>
        <taxon>Streptophyta</taxon>
        <taxon>Embryophyta</taxon>
        <taxon>Tracheophyta</taxon>
        <taxon>Spermatophyta</taxon>
        <taxon>Magnoliopsida</taxon>
        <taxon>Liliopsida</taxon>
        <taxon>Zingiberales</taxon>
        <taxon>Musaceae</taxon>
        <taxon>Ensete</taxon>
    </lineage>
</organism>
<feature type="region of interest" description="Disordered" evidence="1">
    <location>
        <begin position="1"/>
        <end position="26"/>
    </location>
</feature>
<comment type="caution">
    <text evidence="2">The sequence shown here is derived from an EMBL/GenBank/DDBJ whole genome shotgun (WGS) entry which is preliminary data.</text>
</comment>
<reference evidence="2 3" key="1">
    <citation type="journal article" date="2014" name="Agronomy (Basel)">
        <title>A Draft Genome Sequence for Ensete ventricosum, the Drought-Tolerant Tree Against Hunger.</title>
        <authorList>
            <person name="Harrison J."/>
            <person name="Moore K.A."/>
            <person name="Paszkiewicz K."/>
            <person name="Jones T."/>
            <person name="Grant M."/>
            <person name="Ambacheew D."/>
            <person name="Muzemil S."/>
            <person name="Studholme D.J."/>
        </authorList>
    </citation>
    <scope>NUCLEOTIDE SEQUENCE [LARGE SCALE GENOMIC DNA]</scope>
</reference>
<evidence type="ECO:0000313" key="2">
    <source>
        <dbReference type="EMBL" id="RRT44802.1"/>
    </source>
</evidence>
<sequence>MSHRSWTVKSSTGSWRRPPQGKSGSRSKWLFVGVQTDLLPLLETIFPELDTVGTILRWLLHQQLHRVARSETAVHQLGEGEIGIRQGADQGGGVGVIDGSRRRAGGDDTGPVRWGRMEEIDEAAIAFPDRRGNLYNIEYSCFQQAKRSLRQLHGYRLGLERRRRKERFTSTPVVGD</sequence>
<feature type="compositionally biased region" description="Polar residues" evidence="1">
    <location>
        <begin position="1"/>
        <end position="14"/>
    </location>
</feature>
<dbReference type="Proteomes" id="UP000287651">
    <property type="component" value="Unassembled WGS sequence"/>
</dbReference>
<protein>
    <submittedName>
        <fullName evidence="2">Uncharacterized protein</fullName>
    </submittedName>
</protein>
<evidence type="ECO:0000313" key="3">
    <source>
        <dbReference type="Proteomes" id="UP000287651"/>
    </source>
</evidence>
<dbReference type="EMBL" id="AMZH03016233">
    <property type="protein sequence ID" value="RRT44802.1"/>
    <property type="molecule type" value="Genomic_DNA"/>
</dbReference>